<reference evidence="2 3" key="1">
    <citation type="journal article" date="2012" name="BMC Genomics">
        <title>Genome-guided analysis of physiological and morphological traits of the fermentative acetate oxidizer Thermacetogenium phaeum.</title>
        <authorList>
            <person name="Oehler D."/>
            <person name="Poehlein A."/>
            <person name="Leimbach A."/>
            <person name="Muller N."/>
            <person name="Daniel R."/>
            <person name="Gottschalk G."/>
            <person name="Schink B."/>
        </authorList>
    </citation>
    <scope>NUCLEOTIDE SEQUENCE [LARGE SCALE GENOMIC DNA]</scope>
    <source>
        <strain evidence="3">ATCC BAA-254 / DSM 26808 / PB</strain>
    </source>
</reference>
<gene>
    <name evidence="2" type="ordered locus">Tph_c27960</name>
</gene>
<evidence type="ECO:0000313" key="3">
    <source>
        <dbReference type="Proteomes" id="UP000000467"/>
    </source>
</evidence>
<dbReference type="eggNOG" id="COG0523">
    <property type="taxonomic scope" value="Bacteria"/>
</dbReference>
<dbReference type="KEGG" id="tpz:Tph_c27960"/>
<protein>
    <submittedName>
        <fullName evidence="2">CobW-like protein</fullName>
    </submittedName>
</protein>
<name>K4LIY6_THEPS</name>
<evidence type="ECO:0000259" key="1">
    <source>
        <dbReference type="Pfam" id="PF02492"/>
    </source>
</evidence>
<dbReference type="PANTHER" id="PTHR13748">
    <property type="entry name" value="COBW-RELATED"/>
    <property type="match status" value="1"/>
</dbReference>
<dbReference type="AlphaFoldDB" id="K4LIY6"/>
<dbReference type="HOGENOM" id="CLU_017452_5_1_9"/>
<dbReference type="Proteomes" id="UP000000467">
    <property type="component" value="Chromosome"/>
</dbReference>
<evidence type="ECO:0000313" key="2">
    <source>
        <dbReference type="EMBL" id="AFV12961.1"/>
    </source>
</evidence>
<dbReference type="EMBL" id="CP003732">
    <property type="protein sequence ID" value="AFV12961.1"/>
    <property type="molecule type" value="Genomic_DNA"/>
</dbReference>
<sequence length="196" mass="21277">MVSGFLGSGKTTLIRQLAGYLVVDREQKVVIIENEVGEVGIDDRFLSGEGFQVREIYGGCICCQLTGELTLAVNQIAERFSPDWVIIEATGVARPSTILNTLERYGKGIDGIFTLAVADTGRWEELMEIMPELISAQVAEAKLVIASKIDEAGEGELQRLMEKVKEINPRAGVVAASLIEGLDEPALRRLLQDASA</sequence>
<dbReference type="STRING" id="1089553.Tph_c27960"/>
<dbReference type="Pfam" id="PF02492">
    <property type="entry name" value="cobW"/>
    <property type="match status" value="1"/>
</dbReference>
<organism evidence="2 3">
    <name type="scientific">Thermacetogenium phaeum (strain ATCC BAA-254 / DSM 26808 / PB)</name>
    <dbReference type="NCBI Taxonomy" id="1089553"/>
    <lineage>
        <taxon>Bacteria</taxon>
        <taxon>Bacillati</taxon>
        <taxon>Bacillota</taxon>
        <taxon>Clostridia</taxon>
        <taxon>Thermoanaerobacterales</taxon>
        <taxon>Thermoanaerobacteraceae</taxon>
        <taxon>Thermacetogenium</taxon>
    </lineage>
</organism>
<dbReference type="InterPro" id="IPR051316">
    <property type="entry name" value="Zinc-reg_GTPase_activator"/>
</dbReference>
<dbReference type="GO" id="GO:0005737">
    <property type="term" value="C:cytoplasm"/>
    <property type="evidence" value="ECO:0007669"/>
    <property type="project" value="TreeGrafter"/>
</dbReference>
<dbReference type="Gene3D" id="3.40.50.300">
    <property type="entry name" value="P-loop containing nucleotide triphosphate hydrolases"/>
    <property type="match status" value="1"/>
</dbReference>
<dbReference type="SUPFAM" id="SSF52540">
    <property type="entry name" value="P-loop containing nucleoside triphosphate hydrolases"/>
    <property type="match status" value="1"/>
</dbReference>
<accession>K4LIY6</accession>
<keyword evidence="3" id="KW-1185">Reference proteome</keyword>
<dbReference type="PANTHER" id="PTHR13748:SF62">
    <property type="entry name" value="COBW DOMAIN-CONTAINING PROTEIN"/>
    <property type="match status" value="1"/>
</dbReference>
<proteinExistence type="predicted"/>
<dbReference type="InterPro" id="IPR027417">
    <property type="entry name" value="P-loop_NTPase"/>
</dbReference>
<feature type="domain" description="CobW/HypB/UreG nucleotide-binding" evidence="1">
    <location>
        <begin position="2"/>
        <end position="174"/>
    </location>
</feature>
<dbReference type="InterPro" id="IPR003495">
    <property type="entry name" value="CobW/HypB/UreG_nucleotide-bd"/>
</dbReference>